<feature type="transmembrane region" description="Helical" evidence="5">
    <location>
        <begin position="365"/>
        <end position="386"/>
    </location>
</feature>
<evidence type="ECO:0000259" key="7">
    <source>
        <dbReference type="PROSITE" id="PS50089"/>
    </source>
</evidence>
<dbReference type="CDD" id="cd16473">
    <property type="entry name" value="RING-H2_RNF103"/>
    <property type="match status" value="1"/>
</dbReference>
<dbReference type="Pfam" id="PF13639">
    <property type="entry name" value="zf-RING_2"/>
    <property type="match status" value="1"/>
</dbReference>
<evidence type="ECO:0000256" key="3">
    <source>
        <dbReference type="PROSITE-ProRule" id="PRU00175"/>
    </source>
</evidence>
<evidence type="ECO:0000256" key="2">
    <source>
        <dbReference type="ARBA" id="ARBA00022833"/>
    </source>
</evidence>
<reference evidence="8 9" key="1">
    <citation type="journal article" date="2023" name="Sci. Data">
        <title>Genome assembly of the Korean intertidal mud-creeper Batillaria attramentaria.</title>
        <authorList>
            <person name="Patra A.K."/>
            <person name="Ho P.T."/>
            <person name="Jun S."/>
            <person name="Lee S.J."/>
            <person name="Kim Y."/>
            <person name="Won Y.J."/>
        </authorList>
    </citation>
    <scope>NUCLEOTIDE SEQUENCE [LARGE SCALE GENOMIC DNA]</scope>
    <source>
        <strain evidence="8">Wonlab-2016</strain>
    </source>
</reference>
<keyword evidence="2" id="KW-0862">Zinc</keyword>
<dbReference type="Gene3D" id="3.30.40.10">
    <property type="entry name" value="Zinc/RING finger domain, C3HC4 (zinc finger)"/>
    <property type="match status" value="1"/>
</dbReference>
<evidence type="ECO:0000313" key="8">
    <source>
        <dbReference type="EMBL" id="KAK7481282.1"/>
    </source>
</evidence>
<keyword evidence="5" id="KW-0812">Transmembrane</keyword>
<accession>A0ABD0K1N4</accession>
<dbReference type="Proteomes" id="UP001519460">
    <property type="component" value="Unassembled WGS sequence"/>
</dbReference>
<dbReference type="InterPro" id="IPR042494">
    <property type="entry name" value="RNF103"/>
</dbReference>
<dbReference type="InterPro" id="IPR001841">
    <property type="entry name" value="Znf_RING"/>
</dbReference>
<keyword evidence="5" id="KW-1133">Transmembrane helix</keyword>
<dbReference type="AlphaFoldDB" id="A0ABD0K1N4"/>
<keyword evidence="1 3" id="KW-0863">Zinc-finger</keyword>
<keyword evidence="9" id="KW-1185">Reference proteome</keyword>
<dbReference type="GO" id="GO:0008270">
    <property type="term" value="F:zinc ion binding"/>
    <property type="evidence" value="ECO:0007669"/>
    <property type="project" value="UniProtKB-KW"/>
</dbReference>
<evidence type="ECO:0000256" key="4">
    <source>
        <dbReference type="SAM" id="MobiDB-lite"/>
    </source>
</evidence>
<feature type="domain" description="RING-type" evidence="7">
    <location>
        <begin position="585"/>
        <end position="627"/>
    </location>
</feature>
<evidence type="ECO:0000256" key="1">
    <source>
        <dbReference type="ARBA" id="ARBA00022771"/>
    </source>
</evidence>
<feature type="transmembrane region" description="Helical" evidence="5">
    <location>
        <begin position="341"/>
        <end position="358"/>
    </location>
</feature>
<feature type="compositionally biased region" description="Basic and acidic residues" evidence="4">
    <location>
        <begin position="550"/>
        <end position="565"/>
    </location>
</feature>
<comment type="caution">
    <text evidence="8">The sequence shown here is derived from an EMBL/GenBank/DDBJ whole genome shotgun (WGS) entry which is preliminary data.</text>
</comment>
<dbReference type="InterPro" id="IPR013083">
    <property type="entry name" value="Znf_RING/FYVE/PHD"/>
</dbReference>
<evidence type="ECO:0000256" key="5">
    <source>
        <dbReference type="SAM" id="Phobius"/>
    </source>
</evidence>
<keyword evidence="6" id="KW-0732">Signal</keyword>
<evidence type="ECO:0000313" key="9">
    <source>
        <dbReference type="Proteomes" id="UP001519460"/>
    </source>
</evidence>
<feature type="region of interest" description="Disordered" evidence="4">
    <location>
        <begin position="491"/>
        <end position="569"/>
    </location>
</feature>
<name>A0ABD0K1N4_9CAEN</name>
<dbReference type="SUPFAM" id="SSF57850">
    <property type="entry name" value="RING/U-box"/>
    <property type="match status" value="1"/>
</dbReference>
<feature type="chain" id="PRO_5044787302" description="RING-type domain-containing protein" evidence="6">
    <location>
        <begin position="25"/>
        <end position="631"/>
    </location>
</feature>
<keyword evidence="5" id="KW-0472">Membrane</keyword>
<protein>
    <recommendedName>
        <fullName evidence="7">RING-type domain-containing protein</fullName>
    </recommendedName>
</protein>
<dbReference type="PANTHER" id="PTHR15302:SF0">
    <property type="entry name" value="E3 UBIQUITIN-PROTEIN LIGASE RNF103"/>
    <property type="match status" value="1"/>
</dbReference>
<proteinExistence type="predicted"/>
<feature type="transmembrane region" description="Helical" evidence="5">
    <location>
        <begin position="420"/>
        <end position="441"/>
    </location>
</feature>
<dbReference type="PANTHER" id="PTHR15302">
    <property type="entry name" value="E3 UBIQUITIN-PROTEIN LIGASE RNF103"/>
    <property type="match status" value="1"/>
</dbReference>
<sequence>MPVGKPQLLLVCLVIFLAVPRLWRLTCCLSDMVWPPLDPGDLSVVQLQAILDWRAIHHEHVLEKSELVQLVTQSGSISRVEESILQQLKDKPVSPDVEFESCGQYYHLVENNKKTTNGYWLVLVKAARNISRDDGSDAPPRSQKYWTVLRKELGKLGVQTGVLDCNLDPKWCKQRGWKTTRLVLAFPQAHDEKMAIHEYKDKLVESDIKDWIRGKLDNKFVYIKDMVRFKARWLKFTAERSRRDPDVRVVFATLQDSIPIQFFALRVGALPRVEFGVMRDAHGQFLKWIKDRNLGADVSLPLLLFLTRDGMYVYGQNADECFDETCLETFLMLWYPTSDQIFSATFVLALVWAFLEAFPVDSDSLYRVLGSAFKSIVVVIGLWLLLSDKLAFVQSVQKFTTSALASVFRRDFIYHFHHPILFLIGTLFAFVLLHTIAKAWGFRSPEHEQRRQDSQERQAQVEEAIRIQREEIRMMRIEELLRSFDIAGSDAMNRRRPPPNYIDALPTWKHKPDNQDDTTCSSDGEATDSFESATDDTRRDTSETEDTEDLPEKSESRREKKKEGGCTKSVEGAGNSEGYIGCSQCVICQYDVERGEKLCGLPCKHAFHATCLRQWLSTGNHFCPICRRDTF</sequence>
<dbReference type="SMART" id="SM00184">
    <property type="entry name" value="RING"/>
    <property type="match status" value="1"/>
</dbReference>
<evidence type="ECO:0000256" key="6">
    <source>
        <dbReference type="SAM" id="SignalP"/>
    </source>
</evidence>
<dbReference type="PROSITE" id="PS50089">
    <property type="entry name" value="ZF_RING_2"/>
    <property type="match status" value="1"/>
</dbReference>
<feature type="signal peptide" evidence="6">
    <location>
        <begin position="1"/>
        <end position="24"/>
    </location>
</feature>
<gene>
    <name evidence="8" type="ORF">BaRGS_00027542</name>
</gene>
<organism evidence="8 9">
    <name type="scientific">Batillaria attramentaria</name>
    <dbReference type="NCBI Taxonomy" id="370345"/>
    <lineage>
        <taxon>Eukaryota</taxon>
        <taxon>Metazoa</taxon>
        <taxon>Spiralia</taxon>
        <taxon>Lophotrochozoa</taxon>
        <taxon>Mollusca</taxon>
        <taxon>Gastropoda</taxon>
        <taxon>Caenogastropoda</taxon>
        <taxon>Sorbeoconcha</taxon>
        <taxon>Cerithioidea</taxon>
        <taxon>Batillariidae</taxon>
        <taxon>Batillaria</taxon>
    </lineage>
</organism>
<keyword evidence="1 3" id="KW-0479">Metal-binding</keyword>
<dbReference type="EMBL" id="JACVVK020000265">
    <property type="protein sequence ID" value="KAK7481282.1"/>
    <property type="molecule type" value="Genomic_DNA"/>
</dbReference>